<dbReference type="GO" id="GO:0071944">
    <property type="term" value="C:cell periphery"/>
    <property type="evidence" value="ECO:0007669"/>
    <property type="project" value="TreeGrafter"/>
</dbReference>
<dbReference type="Proteomes" id="UP000095287">
    <property type="component" value="Unplaced"/>
</dbReference>
<evidence type="ECO:0000259" key="4">
    <source>
        <dbReference type="Pfam" id="PF04424"/>
    </source>
</evidence>
<dbReference type="PANTHER" id="PTHR18063:SF6">
    <property type="entry name" value="UBIQUITIN CARBOXYL-TERMINAL HYDROLASE"/>
    <property type="match status" value="1"/>
</dbReference>
<keyword evidence="2" id="KW-0788">Thiol protease</keyword>
<reference evidence="6" key="1">
    <citation type="submission" date="2016-11" db="UniProtKB">
        <authorList>
            <consortium name="WormBaseParasite"/>
        </authorList>
    </citation>
    <scope>IDENTIFICATION</scope>
</reference>
<comment type="catalytic activity">
    <reaction evidence="2">
        <text>Thiol-dependent hydrolysis of ester, thioester, amide, peptide and isopeptide bonds formed by the C-terminal Gly of ubiquitin (a 76-residue protein attached to proteins as an intracellular targeting signal).</text>
        <dbReference type="EC" id="3.4.19.12"/>
    </reaction>
</comment>
<evidence type="ECO:0000256" key="2">
    <source>
        <dbReference type="RuleBase" id="RU367139"/>
    </source>
</evidence>
<feature type="domain" description="MINDY deubiquitinase" evidence="4">
    <location>
        <begin position="43"/>
        <end position="278"/>
    </location>
</feature>
<proteinExistence type="inferred from homology"/>
<accession>A0A1I7Y3I4</accession>
<dbReference type="GO" id="GO:0036435">
    <property type="term" value="F:K48-linked polyubiquitin modification-dependent protein binding"/>
    <property type="evidence" value="ECO:0007669"/>
    <property type="project" value="UniProtKB-UniRule"/>
</dbReference>
<dbReference type="GO" id="GO:0006508">
    <property type="term" value="P:proteolysis"/>
    <property type="evidence" value="ECO:0007669"/>
    <property type="project" value="UniProtKB-KW"/>
</dbReference>
<dbReference type="GO" id="GO:1990380">
    <property type="term" value="F:K48-linked deubiquitinase activity"/>
    <property type="evidence" value="ECO:0007669"/>
    <property type="project" value="UniProtKB-UniRule"/>
</dbReference>
<dbReference type="GO" id="GO:0016807">
    <property type="term" value="F:cysteine-type carboxypeptidase activity"/>
    <property type="evidence" value="ECO:0007669"/>
    <property type="project" value="TreeGrafter"/>
</dbReference>
<comment type="function">
    <text evidence="2">Hydrolase that can specifically remove 'Lys-48'-linked conjugated ubiquitin from proteins. Has exodeubiquitinase activity and has a preference for long polyubiquitin chains. May play a regulatory role at the level of protein turnover.</text>
</comment>
<dbReference type="GO" id="GO:0140934">
    <property type="term" value="F:histone deubiquitinase activity"/>
    <property type="evidence" value="ECO:0007669"/>
    <property type="project" value="UniProtKB-UniRule"/>
</dbReference>
<dbReference type="GO" id="GO:0071108">
    <property type="term" value="P:protein K48-linked deubiquitination"/>
    <property type="evidence" value="ECO:0007669"/>
    <property type="project" value="TreeGrafter"/>
</dbReference>
<keyword evidence="2" id="KW-0833">Ubl conjugation pathway</keyword>
<dbReference type="InterPro" id="IPR033979">
    <property type="entry name" value="MINDY_domain"/>
</dbReference>
<dbReference type="PANTHER" id="PTHR18063">
    <property type="entry name" value="NF-E2 INDUCIBLE PROTEIN"/>
    <property type="match status" value="1"/>
</dbReference>
<feature type="compositionally biased region" description="Basic and acidic residues" evidence="3">
    <location>
        <begin position="356"/>
        <end position="367"/>
    </location>
</feature>
<keyword evidence="2" id="KW-0378">Hydrolase</keyword>
<dbReference type="GO" id="GO:0005829">
    <property type="term" value="C:cytosol"/>
    <property type="evidence" value="ECO:0007669"/>
    <property type="project" value="TreeGrafter"/>
</dbReference>
<name>A0A1I7Y3I4_9BILA</name>
<keyword evidence="5" id="KW-1185">Reference proteome</keyword>
<evidence type="ECO:0000313" key="5">
    <source>
        <dbReference type="Proteomes" id="UP000095287"/>
    </source>
</evidence>
<sequence>MTQTKHSERVIAPRGQDDVVTELSNCAGTKPIGPFKLRTFHERNGRKVTIVLQDENGPCFLLAVVNCLILKDDLHIGSNDRKAGQVTFVQLINLIGSYLIDQSEQKASLFGKCNVEAIVKNCLEHLENVNTGIDVDIKFDKITSFKNLEMPGFVELLGLNLFHGWVSDPEDQELYTLIKDKSYEECKLHSLSCTNKRLDDFLKNQLTFTGLHEINQTMNDGETAVLFNNNHFSTIVKHKDRIYQLATDVSFLHAHNVDFVYEALVNTDGDTYYVDANFCTNKELTMSPLLWSHCTDSSAAHLSQNPQEGGTINEMRSSACHPSVQSQTRGTFPQHVAPTRDLPDITMQFPTSSDQSRPRSEHSKVEHIQGGPESSRYSTLSVVFL</sequence>
<organism evidence="5 6">
    <name type="scientific">Steinernema glaseri</name>
    <dbReference type="NCBI Taxonomy" id="37863"/>
    <lineage>
        <taxon>Eukaryota</taxon>
        <taxon>Metazoa</taxon>
        <taxon>Ecdysozoa</taxon>
        <taxon>Nematoda</taxon>
        <taxon>Chromadorea</taxon>
        <taxon>Rhabditida</taxon>
        <taxon>Tylenchina</taxon>
        <taxon>Panagrolaimomorpha</taxon>
        <taxon>Strongyloidoidea</taxon>
        <taxon>Steinernematidae</taxon>
        <taxon>Steinernema</taxon>
    </lineage>
</organism>
<protein>
    <recommendedName>
        <fullName evidence="2">Ubiquitin carboxyl-terminal hydrolase</fullName>
        <ecNumber evidence="2">3.4.19.12</ecNumber>
    </recommendedName>
</protein>
<evidence type="ECO:0000313" key="6">
    <source>
        <dbReference type="WBParaSite" id="L893_g12091.t1"/>
    </source>
</evidence>
<dbReference type="WBParaSite" id="L893_g12091.t1">
    <property type="protein sequence ID" value="L893_g12091.t1"/>
    <property type="gene ID" value="L893_g12091"/>
</dbReference>
<feature type="compositionally biased region" description="Polar residues" evidence="3">
    <location>
        <begin position="301"/>
        <end position="316"/>
    </location>
</feature>
<evidence type="ECO:0000256" key="3">
    <source>
        <dbReference type="SAM" id="MobiDB-lite"/>
    </source>
</evidence>
<evidence type="ECO:0000256" key="1">
    <source>
        <dbReference type="ARBA" id="ARBA00006616"/>
    </source>
</evidence>
<dbReference type="Pfam" id="PF04424">
    <property type="entry name" value="MINDY_DUB"/>
    <property type="match status" value="1"/>
</dbReference>
<dbReference type="GO" id="GO:0004843">
    <property type="term" value="F:cysteine-type deubiquitinase activity"/>
    <property type="evidence" value="ECO:0007669"/>
    <property type="project" value="UniProtKB-UniRule"/>
</dbReference>
<comment type="similarity">
    <text evidence="1 2">Belongs to the MINDY deubiquitinase family. FAM63 subfamily.</text>
</comment>
<keyword evidence="2" id="KW-0645">Protease</keyword>
<feature type="region of interest" description="Disordered" evidence="3">
    <location>
        <begin position="301"/>
        <end position="378"/>
    </location>
</feature>
<dbReference type="EC" id="3.4.19.12" evidence="2"/>
<dbReference type="InterPro" id="IPR007518">
    <property type="entry name" value="MINDY"/>
</dbReference>
<dbReference type="AlphaFoldDB" id="A0A1I7Y3I4"/>